<keyword evidence="2" id="KW-1185">Reference proteome</keyword>
<evidence type="ECO:0000313" key="1">
    <source>
        <dbReference type="EMBL" id="KAF7993763.1"/>
    </source>
</evidence>
<organism evidence="1 2">
    <name type="scientific">Aphidius gifuensis</name>
    <name type="common">Parasitoid wasp</name>
    <dbReference type="NCBI Taxonomy" id="684658"/>
    <lineage>
        <taxon>Eukaryota</taxon>
        <taxon>Metazoa</taxon>
        <taxon>Ecdysozoa</taxon>
        <taxon>Arthropoda</taxon>
        <taxon>Hexapoda</taxon>
        <taxon>Insecta</taxon>
        <taxon>Pterygota</taxon>
        <taxon>Neoptera</taxon>
        <taxon>Endopterygota</taxon>
        <taxon>Hymenoptera</taxon>
        <taxon>Apocrita</taxon>
        <taxon>Ichneumonoidea</taxon>
        <taxon>Braconidae</taxon>
        <taxon>Aphidiinae</taxon>
        <taxon>Aphidius</taxon>
    </lineage>
</organism>
<proteinExistence type="predicted"/>
<accession>A0A834XUJ6</accession>
<protein>
    <submittedName>
        <fullName evidence="1">Uncharacterized protein</fullName>
    </submittedName>
</protein>
<dbReference type="EMBL" id="JACMRX010000003">
    <property type="protein sequence ID" value="KAF7993763.1"/>
    <property type="molecule type" value="Genomic_DNA"/>
</dbReference>
<reference evidence="1 2" key="1">
    <citation type="submission" date="2020-08" db="EMBL/GenBank/DDBJ databases">
        <title>Aphidius gifuensis genome sequencing and assembly.</title>
        <authorList>
            <person name="Du Z."/>
        </authorList>
    </citation>
    <scope>NUCLEOTIDE SEQUENCE [LARGE SCALE GENOMIC DNA]</scope>
    <source>
        <strain evidence="1">YNYX2018</strain>
        <tissue evidence="1">Adults</tissue>
    </source>
</reference>
<name>A0A834XUJ6_APHGI</name>
<gene>
    <name evidence="1" type="ORF">HCN44_010358</name>
</gene>
<dbReference type="AlphaFoldDB" id="A0A834XUJ6"/>
<dbReference type="Proteomes" id="UP000639338">
    <property type="component" value="Unassembled WGS sequence"/>
</dbReference>
<sequence>MLFSILSEVSFSLSVGFVGIGIDIRSNGIVDHSVGELRYSYTDNRDDKMTQTIDKCVFHLQIDTERCIEAVNDEQDIERTTIFVRHVT</sequence>
<comment type="caution">
    <text evidence="1">The sequence shown here is derived from an EMBL/GenBank/DDBJ whole genome shotgun (WGS) entry which is preliminary data.</text>
</comment>
<evidence type="ECO:0000313" key="2">
    <source>
        <dbReference type="Proteomes" id="UP000639338"/>
    </source>
</evidence>